<dbReference type="EMBL" id="LRQE01000034">
    <property type="protein sequence ID" value="KXA29698.1"/>
    <property type="molecule type" value="Genomic_DNA"/>
</dbReference>
<dbReference type="RefSeq" id="WP_060800384.1">
    <property type="nucleotide sequence ID" value="NZ_KQ957101.1"/>
</dbReference>
<protein>
    <recommendedName>
        <fullName evidence="1">DUF4300 domain-containing protein</fullName>
    </recommendedName>
</protein>
<dbReference type="Proteomes" id="UP000070174">
    <property type="component" value="Unassembled WGS sequence"/>
</dbReference>
<organism evidence="2">
    <name type="scientific">Peptoniphilus harei</name>
    <dbReference type="NCBI Taxonomy" id="54005"/>
    <lineage>
        <taxon>Bacteria</taxon>
        <taxon>Bacillati</taxon>
        <taxon>Bacillota</taxon>
        <taxon>Tissierellia</taxon>
        <taxon>Tissierellales</taxon>
        <taxon>Peptoniphilaceae</taxon>
        <taxon>Peptoniphilus</taxon>
    </lineage>
</organism>
<feature type="domain" description="DUF4300" evidence="1">
    <location>
        <begin position="50"/>
        <end position="288"/>
    </location>
</feature>
<name>A0A133PM99_9FIRM</name>
<accession>A0A133PM99</accession>
<dbReference type="AlphaFoldDB" id="A0A133PM99"/>
<dbReference type="PROSITE" id="PS51257">
    <property type="entry name" value="PROKAR_LIPOPROTEIN"/>
    <property type="match status" value="1"/>
</dbReference>
<proteinExistence type="predicted"/>
<evidence type="ECO:0000313" key="2">
    <source>
        <dbReference type="EMBL" id="KXA29698.1"/>
    </source>
</evidence>
<sequence length="291" mass="33614">MKKKSIIFITCLSLLTSACGNKNKNNKIEDNSIKIKKAEVHENKSGDYLVSNMNDDETLNKIKKIIEKNLNKKNGEVFASLVSDYNKSIPKNLLSGDFTEASKEDKLDKILDMRSSIKHEYPDTNCRINSFLLLKDNLSLKEDLPIDDEILFMDKEALKSSNLFKSDELEKFYKLFSRVKTSPSKDPKVHAEIMEKFLSKVNFPKDVRMLSVVLNDNLDGDYLFIGHVGVLLPLEDGYLFLEKISFEEPYQALKFSKKEDAYRYLKNKYKDYVDPEVAPPFIMDNDKYVDL</sequence>
<reference evidence="2 3" key="1">
    <citation type="submission" date="2016-01" db="EMBL/GenBank/DDBJ databases">
        <authorList>
            <person name="Oliw E.H."/>
        </authorList>
    </citation>
    <scope>NUCLEOTIDE SEQUENCE [LARGE SCALE GENOMIC DNA]</scope>
    <source>
        <strain evidence="2 3">CMW7756A</strain>
    </source>
</reference>
<dbReference type="InterPro" id="IPR025389">
    <property type="entry name" value="DUF4300"/>
</dbReference>
<comment type="caution">
    <text evidence="2">The sequence shown here is derived from an EMBL/GenBank/DDBJ whole genome shotgun (WGS) entry which is preliminary data.</text>
</comment>
<gene>
    <name evidence="2" type="ORF">HMPREF3229_01324</name>
</gene>
<dbReference type="Pfam" id="PF14133">
    <property type="entry name" value="DUF4300"/>
    <property type="match status" value="1"/>
</dbReference>
<evidence type="ECO:0000313" key="3">
    <source>
        <dbReference type="Proteomes" id="UP000070174"/>
    </source>
</evidence>
<dbReference type="PATRIC" id="fig|54005.3.peg.1308"/>
<evidence type="ECO:0000259" key="1">
    <source>
        <dbReference type="Pfam" id="PF14133"/>
    </source>
</evidence>